<feature type="transmembrane region" description="Helical" evidence="1">
    <location>
        <begin position="50"/>
        <end position="68"/>
    </location>
</feature>
<feature type="transmembrane region" description="Helical" evidence="1">
    <location>
        <begin position="14"/>
        <end position="38"/>
    </location>
</feature>
<name>A0A1H2DW18_9BACT</name>
<organism evidence="2 3">
    <name type="scientific">Desulfobacula phenolica</name>
    <dbReference type="NCBI Taxonomy" id="90732"/>
    <lineage>
        <taxon>Bacteria</taxon>
        <taxon>Pseudomonadati</taxon>
        <taxon>Thermodesulfobacteriota</taxon>
        <taxon>Desulfobacteria</taxon>
        <taxon>Desulfobacterales</taxon>
        <taxon>Desulfobacteraceae</taxon>
        <taxon>Desulfobacula</taxon>
    </lineage>
</organism>
<dbReference type="RefSeq" id="WP_092230562.1">
    <property type="nucleotide sequence ID" value="NZ_FNLL01000002.1"/>
</dbReference>
<dbReference type="InterPro" id="IPR007163">
    <property type="entry name" value="VCA0040-like"/>
</dbReference>
<feature type="transmembrane region" description="Helical" evidence="1">
    <location>
        <begin position="88"/>
        <end position="108"/>
    </location>
</feature>
<dbReference type="Pfam" id="PF04018">
    <property type="entry name" value="VCA0040-like"/>
    <property type="match status" value="1"/>
</dbReference>
<gene>
    <name evidence="2" type="ORF">SAMN04487931_102254</name>
</gene>
<dbReference type="PANTHER" id="PTHR37308">
    <property type="entry name" value="INTEGRAL MEMBRANE PROTEIN"/>
    <property type="match status" value="1"/>
</dbReference>
<proteinExistence type="predicted"/>
<accession>A0A1H2DW18</accession>
<feature type="transmembrane region" description="Helical" evidence="1">
    <location>
        <begin position="294"/>
        <end position="316"/>
    </location>
</feature>
<reference evidence="3" key="1">
    <citation type="submission" date="2016-10" db="EMBL/GenBank/DDBJ databases">
        <authorList>
            <person name="Varghese N."/>
            <person name="Submissions S."/>
        </authorList>
    </citation>
    <scope>NUCLEOTIDE SEQUENCE [LARGE SCALE GENOMIC DNA]</scope>
    <source>
        <strain evidence="3">DSM 3384</strain>
    </source>
</reference>
<protein>
    <submittedName>
        <fullName evidence="2">Putative membrane protein</fullName>
    </submittedName>
</protein>
<feature type="transmembrane region" description="Helical" evidence="1">
    <location>
        <begin position="217"/>
        <end position="246"/>
    </location>
</feature>
<feature type="transmembrane region" description="Helical" evidence="1">
    <location>
        <begin position="120"/>
        <end position="138"/>
    </location>
</feature>
<dbReference type="AlphaFoldDB" id="A0A1H2DW18"/>
<sequence length="379" mass="42828">MQNDIEPPSLIKELFIGFCLGTANIIPGVSGGTFLLIFKIYERVFSILNNINKANILYFSCLFLKLFFKADKPQTFKIFMEFLEKKDFIFLFKLMAGAVAAIISLSSLMKYLIVHQFSITYSLFFGLILISIIIPVKMLTDKKFYLIFFVLMGTISTLYVTHAVNPYDKVKMKSDVYAGKYLQTQSLQNRDLKQDLKKEKQESAAFFFTGKYTFDEYLYAGICGTVAVSAMVLPGISGSLVLILMGEYFEVVSAISGLKTLNLDNVVFLGCFAMGIILGGLLFVRFVTAVLKRYYNAAMAFLIGLMAGSLSALWPFKKSIIMAQHYIKEDGVIRMIQDVRVYTNMNELPCIGTEFYLSIASFIIGCSIMFLFIKKEEKQ</sequence>
<dbReference type="PANTHER" id="PTHR37308:SF1">
    <property type="entry name" value="POLYPRENYL-PHOSPHATE TRANSPORTER"/>
    <property type="match status" value="1"/>
</dbReference>
<evidence type="ECO:0000313" key="3">
    <source>
        <dbReference type="Proteomes" id="UP000199608"/>
    </source>
</evidence>
<dbReference type="EMBL" id="FNLL01000002">
    <property type="protein sequence ID" value="SDT87021.1"/>
    <property type="molecule type" value="Genomic_DNA"/>
</dbReference>
<keyword evidence="1" id="KW-0812">Transmembrane</keyword>
<dbReference type="Proteomes" id="UP000199608">
    <property type="component" value="Unassembled WGS sequence"/>
</dbReference>
<evidence type="ECO:0000256" key="1">
    <source>
        <dbReference type="SAM" id="Phobius"/>
    </source>
</evidence>
<keyword evidence="1" id="KW-1133">Transmembrane helix</keyword>
<keyword evidence="1" id="KW-0472">Membrane</keyword>
<feature type="transmembrane region" description="Helical" evidence="1">
    <location>
        <begin position="144"/>
        <end position="164"/>
    </location>
</feature>
<feature type="transmembrane region" description="Helical" evidence="1">
    <location>
        <begin position="355"/>
        <end position="373"/>
    </location>
</feature>
<evidence type="ECO:0000313" key="2">
    <source>
        <dbReference type="EMBL" id="SDT87021.1"/>
    </source>
</evidence>
<feature type="transmembrane region" description="Helical" evidence="1">
    <location>
        <begin position="266"/>
        <end position="287"/>
    </location>
</feature>
<keyword evidence="3" id="KW-1185">Reference proteome</keyword>